<keyword evidence="3" id="KW-1185">Reference proteome</keyword>
<dbReference type="CDD" id="cd02440">
    <property type="entry name" value="AdoMet_MTases"/>
    <property type="match status" value="1"/>
</dbReference>
<evidence type="ECO:0000313" key="2">
    <source>
        <dbReference type="EMBL" id="SDK19087.1"/>
    </source>
</evidence>
<reference evidence="2 3" key="1">
    <citation type="submission" date="2016-10" db="EMBL/GenBank/DDBJ databases">
        <authorList>
            <person name="de Groot N.N."/>
        </authorList>
    </citation>
    <scope>NUCLEOTIDE SEQUENCE [LARGE SCALE GENOMIC DNA]</scope>
    <source>
        <strain evidence="2 3">DSM 25294</strain>
    </source>
</reference>
<dbReference type="EMBL" id="FNEK01000033">
    <property type="protein sequence ID" value="SDK19087.1"/>
    <property type="molecule type" value="Genomic_DNA"/>
</dbReference>
<protein>
    <submittedName>
        <fullName evidence="2">Methyltransferase domain-containing protein</fullName>
    </submittedName>
</protein>
<gene>
    <name evidence="2" type="ORF">SAMN04488026_103355</name>
</gene>
<keyword evidence="2" id="KW-0808">Transferase</keyword>
<keyword evidence="2" id="KW-0489">Methyltransferase</keyword>
<dbReference type="InterPro" id="IPR029063">
    <property type="entry name" value="SAM-dependent_MTases_sf"/>
</dbReference>
<dbReference type="GO" id="GO:0032259">
    <property type="term" value="P:methylation"/>
    <property type="evidence" value="ECO:0007669"/>
    <property type="project" value="UniProtKB-KW"/>
</dbReference>
<evidence type="ECO:0000313" key="3">
    <source>
        <dbReference type="Proteomes" id="UP000199382"/>
    </source>
</evidence>
<feature type="domain" description="Methyltransferase" evidence="1">
    <location>
        <begin position="175"/>
        <end position="246"/>
    </location>
</feature>
<dbReference type="Gene3D" id="3.40.50.150">
    <property type="entry name" value="Vaccinia Virus protein VP39"/>
    <property type="match status" value="1"/>
</dbReference>
<proteinExistence type="predicted"/>
<dbReference type="SUPFAM" id="SSF53335">
    <property type="entry name" value="S-adenosyl-L-methionine-dependent methyltransferases"/>
    <property type="match status" value="1"/>
</dbReference>
<organism evidence="2 3">
    <name type="scientific">Aliiruegeria lutimaris</name>
    <dbReference type="NCBI Taxonomy" id="571298"/>
    <lineage>
        <taxon>Bacteria</taxon>
        <taxon>Pseudomonadati</taxon>
        <taxon>Pseudomonadota</taxon>
        <taxon>Alphaproteobacteria</taxon>
        <taxon>Rhodobacterales</taxon>
        <taxon>Roseobacteraceae</taxon>
        <taxon>Aliiruegeria</taxon>
    </lineage>
</organism>
<dbReference type="AlphaFoldDB" id="A0A1G8ZVT4"/>
<dbReference type="RefSeq" id="WP_093158038.1">
    <property type="nucleotide sequence ID" value="NZ_FNEK01000033.1"/>
</dbReference>
<dbReference type="Proteomes" id="UP000199382">
    <property type="component" value="Unassembled WGS sequence"/>
</dbReference>
<dbReference type="Pfam" id="PF13649">
    <property type="entry name" value="Methyltransf_25"/>
    <property type="match status" value="1"/>
</dbReference>
<sequence length="349" mass="38671">MQRSFGEKKQDAWPETAAIRRLVASLATELEKLPHSGAAIPPEILKLGRAIGDLARSNAMSLGEADAVKAQVIRGWISSWPRIEALLQAQCPAVARPLFPEFEDPLHPRRLQAELANQFAHGQHRLLNTLTQDADTEVEGAFSDISLPLSVFLENIHAACRVLLALGRHEDRRFVDIGCGSGEKLLAAAPCFERVTGVEIDPGYAALARDITHRARIGNADIVETDARTYEGCAQQDVIYFYRPMRYPKALAQLESQVVETCRAGTLLIAPYEGFRYKFKELGCAHLGGFLYVSGLEDAEAEVLRKKAELIGPHVKRELPELPKIWAPILEASRLRGFSPLVNRYSGTW</sequence>
<dbReference type="OrthoDB" id="7867002at2"/>
<dbReference type="STRING" id="571298.SAMN04488026_103355"/>
<dbReference type="GO" id="GO:0008168">
    <property type="term" value="F:methyltransferase activity"/>
    <property type="evidence" value="ECO:0007669"/>
    <property type="project" value="UniProtKB-KW"/>
</dbReference>
<name>A0A1G8ZVT4_9RHOB</name>
<dbReference type="InterPro" id="IPR041698">
    <property type="entry name" value="Methyltransf_25"/>
</dbReference>
<evidence type="ECO:0000259" key="1">
    <source>
        <dbReference type="Pfam" id="PF13649"/>
    </source>
</evidence>
<accession>A0A1G8ZVT4</accession>